<dbReference type="Pfam" id="PF13102">
    <property type="entry name" value="Phage_int_SAM_5"/>
    <property type="match status" value="1"/>
</dbReference>
<dbReference type="GO" id="GO:0006310">
    <property type="term" value="P:DNA recombination"/>
    <property type="evidence" value="ECO:0007669"/>
    <property type="project" value="UniProtKB-KW"/>
</dbReference>
<dbReference type="InterPro" id="IPR002104">
    <property type="entry name" value="Integrase_catalytic"/>
</dbReference>
<feature type="domain" description="Tyr recombinase" evidence="6">
    <location>
        <begin position="122"/>
        <end position="307"/>
    </location>
</feature>
<dbReference type="EMBL" id="PPSX01000008">
    <property type="protein sequence ID" value="RZQ54849.1"/>
    <property type="molecule type" value="Genomic_DNA"/>
</dbReference>
<keyword evidence="3 5" id="KW-0238">DNA-binding</keyword>
<keyword evidence="4" id="KW-0233">DNA recombination</keyword>
<dbReference type="PROSITE" id="PS51898">
    <property type="entry name" value="TYR_RECOMBINASE"/>
    <property type="match status" value="1"/>
</dbReference>
<keyword evidence="2" id="KW-0229">DNA integration</keyword>
<dbReference type="InterPro" id="IPR010998">
    <property type="entry name" value="Integrase_recombinase_N"/>
</dbReference>
<evidence type="ECO:0000256" key="4">
    <source>
        <dbReference type="ARBA" id="ARBA00023172"/>
    </source>
</evidence>
<dbReference type="InterPro" id="IPR044068">
    <property type="entry name" value="CB"/>
</dbReference>
<evidence type="ECO:0000313" key="9">
    <source>
        <dbReference type="Proteomes" id="UP000291338"/>
    </source>
</evidence>
<dbReference type="Gene3D" id="1.10.443.10">
    <property type="entry name" value="Intergrase catalytic core"/>
    <property type="match status" value="1"/>
</dbReference>
<evidence type="ECO:0000313" key="8">
    <source>
        <dbReference type="EMBL" id="RZQ54849.1"/>
    </source>
</evidence>
<sequence length="314" mass="36129">MLPTKPDSLALSDCINFYLAYCVAKGQSQTTVVSKEAALLLFQKWANQNVISDIQFIDVNVLESYQNYLIRYRKQSNARPLCRGTIRYRLTVVKVMLRALHAKGVVLENNFEFFDLPKIGRRLPKPVLSEKEVMQILSQTEHYGQRGIRDRAIMEVYYASGIRRLELSKLRLSDIDFEQFQLRVNQGKGFRDRYVPIAKRACFWIYKYLKEVRQTLSNEQSEDILFLANNGKPFRASQLSELVAKYIKLANIQKSGACNQYRHAAATHMVDNGADIRHVQEFLGHADLSTTQVYVHVSMAKLKEVYGKTHPAAK</sequence>
<proteinExistence type="predicted"/>
<reference evidence="8 9" key="1">
    <citation type="submission" date="2018-01" db="EMBL/GenBank/DDBJ databases">
        <title>Co-occurrence of chitin degradation, pigmentation and bioactivity in marine Pseudoalteromonas.</title>
        <authorList>
            <person name="Paulsen S."/>
            <person name="Gram L."/>
            <person name="Machado H."/>
        </authorList>
    </citation>
    <scope>NUCLEOTIDE SEQUENCE [LARGE SCALE GENOMIC DNA]</scope>
    <source>
        <strain evidence="8 9">S3898</strain>
    </source>
</reference>
<dbReference type="Pfam" id="PF00589">
    <property type="entry name" value="Phage_integrase"/>
    <property type="match status" value="1"/>
</dbReference>
<dbReference type="InterPro" id="IPR011010">
    <property type="entry name" value="DNA_brk_join_enz"/>
</dbReference>
<gene>
    <name evidence="8" type="ORF">C1E23_01760</name>
</gene>
<feature type="domain" description="Core-binding (CB)" evidence="7">
    <location>
        <begin position="9"/>
        <end position="101"/>
    </location>
</feature>
<dbReference type="RefSeq" id="WP_130253928.1">
    <property type="nucleotide sequence ID" value="NZ_PPSX01000008.1"/>
</dbReference>
<dbReference type="InterPro" id="IPR050090">
    <property type="entry name" value="Tyrosine_recombinase_XerCD"/>
</dbReference>
<evidence type="ECO:0000259" key="7">
    <source>
        <dbReference type="PROSITE" id="PS51900"/>
    </source>
</evidence>
<dbReference type="GO" id="GO:0003677">
    <property type="term" value="F:DNA binding"/>
    <property type="evidence" value="ECO:0007669"/>
    <property type="project" value="UniProtKB-UniRule"/>
</dbReference>
<evidence type="ECO:0000256" key="5">
    <source>
        <dbReference type="PROSITE-ProRule" id="PRU01248"/>
    </source>
</evidence>
<evidence type="ECO:0000256" key="3">
    <source>
        <dbReference type="ARBA" id="ARBA00023125"/>
    </source>
</evidence>
<name>A0A4Q7IT45_9GAMM</name>
<protein>
    <submittedName>
        <fullName evidence="8">Integrase</fullName>
    </submittedName>
</protein>
<dbReference type="GO" id="GO:0015074">
    <property type="term" value="P:DNA integration"/>
    <property type="evidence" value="ECO:0007669"/>
    <property type="project" value="UniProtKB-KW"/>
</dbReference>
<dbReference type="Gene3D" id="1.10.150.130">
    <property type="match status" value="1"/>
</dbReference>
<dbReference type="SUPFAM" id="SSF56349">
    <property type="entry name" value="DNA breaking-rejoining enzymes"/>
    <property type="match status" value="1"/>
</dbReference>
<dbReference type="AlphaFoldDB" id="A0A4Q7IT45"/>
<evidence type="ECO:0000256" key="2">
    <source>
        <dbReference type="ARBA" id="ARBA00022908"/>
    </source>
</evidence>
<dbReference type="InterPro" id="IPR013762">
    <property type="entry name" value="Integrase-like_cat_sf"/>
</dbReference>
<dbReference type="PANTHER" id="PTHR30349">
    <property type="entry name" value="PHAGE INTEGRASE-RELATED"/>
    <property type="match status" value="1"/>
</dbReference>
<dbReference type="GO" id="GO:0007059">
    <property type="term" value="P:chromosome segregation"/>
    <property type="evidence" value="ECO:0007669"/>
    <property type="project" value="UniProtKB-KW"/>
</dbReference>
<evidence type="ECO:0000256" key="1">
    <source>
        <dbReference type="ARBA" id="ARBA00022829"/>
    </source>
</evidence>
<organism evidence="8 9">
    <name type="scientific">Pseudoalteromonas phenolica</name>
    <dbReference type="NCBI Taxonomy" id="161398"/>
    <lineage>
        <taxon>Bacteria</taxon>
        <taxon>Pseudomonadati</taxon>
        <taxon>Pseudomonadota</taxon>
        <taxon>Gammaproteobacteria</taxon>
        <taxon>Alteromonadales</taxon>
        <taxon>Pseudoalteromonadaceae</taxon>
        <taxon>Pseudoalteromonas</taxon>
    </lineage>
</organism>
<evidence type="ECO:0000259" key="6">
    <source>
        <dbReference type="PROSITE" id="PS51898"/>
    </source>
</evidence>
<dbReference type="InterPro" id="IPR025269">
    <property type="entry name" value="SAM-like_dom"/>
</dbReference>
<comment type="caution">
    <text evidence="8">The sequence shown here is derived from an EMBL/GenBank/DDBJ whole genome shotgun (WGS) entry which is preliminary data.</text>
</comment>
<dbReference type="PANTHER" id="PTHR30349:SF81">
    <property type="entry name" value="TYROSINE RECOMBINASE XERC"/>
    <property type="match status" value="1"/>
</dbReference>
<accession>A0A4Q7IT45</accession>
<dbReference type="Proteomes" id="UP000291338">
    <property type="component" value="Unassembled WGS sequence"/>
</dbReference>
<keyword evidence="1" id="KW-0159">Chromosome partition</keyword>
<dbReference type="PROSITE" id="PS51900">
    <property type="entry name" value="CB"/>
    <property type="match status" value="1"/>
</dbReference>